<evidence type="ECO:0000256" key="10">
    <source>
        <dbReference type="ARBA" id="ARBA00047899"/>
    </source>
</evidence>
<dbReference type="PROSITE" id="PS50011">
    <property type="entry name" value="PROTEIN_KINASE_DOM"/>
    <property type="match status" value="1"/>
</dbReference>
<dbReference type="RefSeq" id="XP_022383642.1">
    <property type="nucleotide sequence ID" value="XM_022538489.1"/>
</dbReference>
<dbReference type="SUPFAM" id="SSF56112">
    <property type="entry name" value="Protein kinase-like (PK-like)"/>
    <property type="match status" value="1"/>
</dbReference>
<evidence type="ECO:0000256" key="5">
    <source>
        <dbReference type="ARBA" id="ARBA00013948"/>
    </source>
</evidence>
<comment type="subunit">
    <text evidence="3">Component of the EKC/KEOPS complex composed of at least BUD32, CGI121, GON7, KAE1 and PCC1; the whole complex dimerizes.</text>
</comment>
<dbReference type="Gene3D" id="1.10.510.10">
    <property type="entry name" value="Transferase(Phosphotransferase) domain 1"/>
    <property type="match status" value="1"/>
</dbReference>
<evidence type="ECO:0000256" key="4">
    <source>
        <dbReference type="ARBA" id="ARBA00012513"/>
    </source>
</evidence>
<dbReference type="GeneID" id="34454751"/>
<name>A0A1F7ZLL5_9EURO</name>
<evidence type="ECO:0000259" key="12">
    <source>
        <dbReference type="PROSITE" id="PS50011"/>
    </source>
</evidence>
<dbReference type="InterPro" id="IPR008266">
    <property type="entry name" value="Tyr_kinase_AS"/>
</dbReference>
<feature type="domain" description="Protein kinase" evidence="12">
    <location>
        <begin position="1"/>
        <end position="115"/>
    </location>
</feature>
<evidence type="ECO:0000313" key="14">
    <source>
        <dbReference type="Proteomes" id="UP000179179"/>
    </source>
</evidence>
<evidence type="ECO:0000256" key="1">
    <source>
        <dbReference type="ARBA" id="ARBA00003747"/>
    </source>
</evidence>
<evidence type="ECO:0000256" key="3">
    <source>
        <dbReference type="ARBA" id="ARBA00011534"/>
    </source>
</evidence>
<dbReference type="Proteomes" id="UP000179179">
    <property type="component" value="Unassembled WGS sequence"/>
</dbReference>
<comment type="subcellular location">
    <subcellularLocation>
        <location evidence="2">Chromosome</location>
        <location evidence="2">Telomere</location>
    </subcellularLocation>
</comment>
<protein>
    <recommendedName>
        <fullName evidence="6">EKC/KEOPS complex subunit BUD32</fullName>
        <ecNumber evidence="4">2.7.11.1</ecNumber>
    </recommendedName>
    <alternativeName>
        <fullName evidence="8 9">Atypical Serine/threonine protein kinase BUD32</fullName>
    </alternativeName>
    <alternativeName>
        <fullName evidence="5">EKC/KEOPS complex subunit bud32</fullName>
    </alternativeName>
</protein>
<proteinExistence type="predicted"/>
<keyword evidence="7" id="KW-0158">Chromosome</keyword>
<dbReference type="InterPro" id="IPR011009">
    <property type="entry name" value="Kinase-like_dom_sf"/>
</dbReference>
<dbReference type="PROSITE" id="PS00109">
    <property type="entry name" value="PROTEIN_KINASE_TYR"/>
    <property type="match status" value="1"/>
</dbReference>
<evidence type="ECO:0000256" key="7">
    <source>
        <dbReference type="ARBA" id="ARBA00022895"/>
    </source>
</evidence>
<evidence type="ECO:0000256" key="6">
    <source>
        <dbReference type="ARBA" id="ARBA00019973"/>
    </source>
</evidence>
<sequence>MSPQSRRIKVYREITDALCHLHSLGIVYADVRIDNILVHNKASAILCNCNAASPRGQPNLVFPGLPLPVAGPSPVLSEASDMFAMASLIFQMEHGAAPQLSLQNRTRADCYDMNG</sequence>
<evidence type="ECO:0000256" key="9">
    <source>
        <dbReference type="ARBA" id="ARBA00033194"/>
    </source>
</evidence>
<reference evidence="13 14" key="1">
    <citation type="journal article" date="2016" name="Genome Biol. Evol.">
        <title>Draft genome sequence of an aflatoxigenic Aspergillus species, A. bombycis.</title>
        <authorList>
            <person name="Moore G.G."/>
            <person name="Mack B.M."/>
            <person name="Beltz S.B."/>
            <person name="Gilbert M.K."/>
        </authorList>
    </citation>
    <scope>NUCLEOTIDE SEQUENCE [LARGE SCALE GENOMIC DNA]</scope>
    <source>
        <strain evidence="14">NRRL 26010</strain>
    </source>
</reference>
<dbReference type="OrthoDB" id="1668230at2759"/>
<dbReference type="InterPro" id="IPR000719">
    <property type="entry name" value="Prot_kinase_dom"/>
</dbReference>
<evidence type="ECO:0000256" key="8">
    <source>
        <dbReference type="ARBA" id="ARBA00030980"/>
    </source>
</evidence>
<dbReference type="EMBL" id="LYCR01000169">
    <property type="protein sequence ID" value="OGM39925.1"/>
    <property type="molecule type" value="Genomic_DNA"/>
</dbReference>
<evidence type="ECO:0000256" key="11">
    <source>
        <dbReference type="ARBA" id="ARBA00048679"/>
    </source>
</evidence>
<accession>A0A1F7ZLL5</accession>
<evidence type="ECO:0000313" key="13">
    <source>
        <dbReference type="EMBL" id="OGM39925.1"/>
    </source>
</evidence>
<comment type="catalytic activity">
    <reaction evidence="11">
        <text>L-seryl-[protein] + ATP = O-phospho-L-seryl-[protein] + ADP + H(+)</text>
        <dbReference type="Rhea" id="RHEA:17989"/>
        <dbReference type="Rhea" id="RHEA-COMP:9863"/>
        <dbReference type="Rhea" id="RHEA-COMP:11604"/>
        <dbReference type="ChEBI" id="CHEBI:15378"/>
        <dbReference type="ChEBI" id="CHEBI:29999"/>
        <dbReference type="ChEBI" id="CHEBI:30616"/>
        <dbReference type="ChEBI" id="CHEBI:83421"/>
        <dbReference type="ChEBI" id="CHEBI:456216"/>
        <dbReference type="EC" id="2.7.11.1"/>
    </reaction>
</comment>
<dbReference type="GO" id="GO:0004674">
    <property type="term" value="F:protein serine/threonine kinase activity"/>
    <property type="evidence" value="ECO:0007669"/>
    <property type="project" value="UniProtKB-EC"/>
</dbReference>
<keyword evidence="7" id="KW-0779">Telomere</keyword>
<dbReference type="AlphaFoldDB" id="A0A1F7ZLL5"/>
<dbReference type="GO" id="GO:0005524">
    <property type="term" value="F:ATP binding"/>
    <property type="evidence" value="ECO:0007669"/>
    <property type="project" value="InterPro"/>
</dbReference>
<keyword evidence="14" id="KW-1185">Reference proteome</keyword>
<comment type="caution">
    <text evidence="13">The sequence shown here is derived from an EMBL/GenBank/DDBJ whole genome shotgun (WGS) entry which is preliminary data.</text>
</comment>
<comment type="catalytic activity">
    <reaction evidence="10">
        <text>L-threonyl-[protein] + ATP = O-phospho-L-threonyl-[protein] + ADP + H(+)</text>
        <dbReference type="Rhea" id="RHEA:46608"/>
        <dbReference type="Rhea" id="RHEA-COMP:11060"/>
        <dbReference type="Rhea" id="RHEA-COMP:11605"/>
        <dbReference type="ChEBI" id="CHEBI:15378"/>
        <dbReference type="ChEBI" id="CHEBI:30013"/>
        <dbReference type="ChEBI" id="CHEBI:30616"/>
        <dbReference type="ChEBI" id="CHEBI:61977"/>
        <dbReference type="ChEBI" id="CHEBI:456216"/>
        <dbReference type="EC" id="2.7.11.1"/>
    </reaction>
</comment>
<dbReference type="EC" id="2.7.11.1" evidence="4"/>
<organism evidence="13 14">
    <name type="scientific">Aspergillus bombycis</name>
    <dbReference type="NCBI Taxonomy" id="109264"/>
    <lineage>
        <taxon>Eukaryota</taxon>
        <taxon>Fungi</taxon>
        <taxon>Dikarya</taxon>
        <taxon>Ascomycota</taxon>
        <taxon>Pezizomycotina</taxon>
        <taxon>Eurotiomycetes</taxon>
        <taxon>Eurotiomycetidae</taxon>
        <taxon>Eurotiales</taxon>
        <taxon>Aspergillaceae</taxon>
        <taxon>Aspergillus</taxon>
    </lineage>
</organism>
<evidence type="ECO:0000256" key="2">
    <source>
        <dbReference type="ARBA" id="ARBA00004574"/>
    </source>
</evidence>
<dbReference type="GO" id="GO:0000781">
    <property type="term" value="C:chromosome, telomeric region"/>
    <property type="evidence" value="ECO:0007669"/>
    <property type="project" value="UniProtKB-SubCell"/>
</dbReference>
<gene>
    <name evidence="13" type="ORF">ABOM_011361</name>
</gene>
<comment type="function">
    <text evidence="1">Component of the EKC/KEOPS complex that is required for the formation of a threonylcarbamoyl group on adenosine at position 37 (t(6)A37) in tRNAs that read codons beginning with adenine. The complex is probably involved in the transfer of the threonylcarbamoyl moiety of threonylcarbamoyl-AMP (TC-AMP) to the N6 group of A37. BUD32 has ATPase activity in the context of the EKC/KEOPS complex and likely plays a supporting role to the catalytic subunit KAE1. The EKC/KEOPS complex also promotes both telomere uncapping and telomere elongation. The complex is required for efficient recruitment of transcriptional coactivators.</text>
</comment>